<organism evidence="1 2">
    <name type="scientific">Russula ochroleuca</name>
    <dbReference type="NCBI Taxonomy" id="152965"/>
    <lineage>
        <taxon>Eukaryota</taxon>
        <taxon>Fungi</taxon>
        <taxon>Dikarya</taxon>
        <taxon>Basidiomycota</taxon>
        <taxon>Agaricomycotina</taxon>
        <taxon>Agaricomycetes</taxon>
        <taxon>Russulales</taxon>
        <taxon>Russulaceae</taxon>
        <taxon>Russula</taxon>
    </lineage>
</organism>
<reference evidence="1" key="1">
    <citation type="submission" date="2019-10" db="EMBL/GenBank/DDBJ databases">
        <authorList>
            <consortium name="DOE Joint Genome Institute"/>
            <person name="Kuo A."/>
            <person name="Miyauchi S."/>
            <person name="Kiss E."/>
            <person name="Drula E."/>
            <person name="Kohler A."/>
            <person name="Sanchez-Garcia M."/>
            <person name="Andreopoulos B."/>
            <person name="Barry K.W."/>
            <person name="Bonito G."/>
            <person name="Buee M."/>
            <person name="Carver A."/>
            <person name="Chen C."/>
            <person name="Cichocki N."/>
            <person name="Clum A."/>
            <person name="Culley D."/>
            <person name="Crous P.W."/>
            <person name="Fauchery L."/>
            <person name="Girlanda M."/>
            <person name="Hayes R."/>
            <person name="Keri Z."/>
            <person name="LaButti K."/>
            <person name="Lipzen A."/>
            <person name="Lombard V."/>
            <person name="Magnuson J."/>
            <person name="Maillard F."/>
            <person name="Morin E."/>
            <person name="Murat C."/>
            <person name="Nolan M."/>
            <person name="Ohm R."/>
            <person name="Pangilinan J."/>
            <person name="Pereira M."/>
            <person name="Perotto S."/>
            <person name="Peter M."/>
            <person name="Riley R."/>
            <person name="Sitrit Y."/>
            <person name="Stielow B."/>
            <person name="Szollosi G."/>
            <person name="Zifcakova L."/>
            <person name="Stursova M."/>
            <person name="Spatafora J.W."/>
            <person name="Tedersoo L."/>
            <person name="Vaario L.-M."/>
            <person name="Yamada A."/>
            <person name="Yan M."/>
            <person name="Wang P."/>
            <person name="Xu J."/>
            <person name="Bruns T."/>
            <person name="Baldrian P."/>
            <person name="Vilgalys R."/>
            <person name="Henrissat B."/>
            <person name="Grigoriev I.V."/>
            <person name="Hibbett D."/>
            <person name="Nagy L.G."/>
            <person name="Martin F.M."/>
        </authorList>
    </citation>
    <scope>NUCLEOTIDE SEQUENCE</scope>
    <source>
        <strain evidence="1">Prilba</strain>
    </source>
</reference>
<evidence type="ECO:0000313" key="2">
    <source>
        <dbReference type="Proteomes" id="UP000759537"/>
    </source>
</evidence>
<reference evidence="1" key="2">
    <citation type="journal article" date="2020" name="Nat. Commun.">
        <title>Large-scale genome sequencing of mycorrhizal fungi provides insights into the early evolution of symbiotic traits.</title>
        <authorList>
            <person name="Miyauchi S."/>
            <person name="Kiss E."/>
            <person name="Kuo A."/>
            <person name="Drula E."/>
            <person name="Kohler A."/>
            <person name="Sanchez-Garcia M."/>
            <person name="Morin E."/>
            <person name="Andreopoulos B."/>
            <person name="Barry K.W."/>
            <person name="Bonito G."/>
            <person name="Buee M."/>
            <person name="Carver A."/>
            <person name="Chen C."/>
            <person name="Cichocki N."/>
            <person name="Clum A."/>
            <person name="Culley D."/>
            <person name="Crous P.W."/>
            <person name="Fauchery L."/>
            <person name="Girlanda M."/>
            <person name="Hayes R.D."/>
            <person name="Keri Z."/>
            <person name="LaButti K."/>
            <person name="Lipzen A."/>
            <person name="Lombard V."/>
            <person name="Magnuson J."/>
            <person name="Maillard F."/>
            <person name="Murat C."/>
            <person name="Nolan M."/>
            <person name="Ohm R.A."/>
            <person name="Pangilinan J."/>
            <person name="Pereira M.F."/>
            <person name="Perotto S."/>
            <person name="Peter M."/>
            <person name="Pfister S."/>
            <person name="Riley R."/>
            <person name="Sitrit Y."/>
            <person name="Stielow J.B."/>
            <person name="Szollosi G."/>
            <person name="Zifcakova L."/>
            <person name="Stursova M."/>
            <person name="Spatafora J.W."/>
            <person name="Tedersoo L."/>
            <person name="Vaario L.M."/>
            <person name="Yamada A."/>
            <person name="Yan M."/>
            <person name="Wang P."/>
            <person name="Xu J."/>
            <person name="Bruns T."/>
            <person name="Baldrian P."/>
            <person name="Vilgalys R."/>
            <person name="Dunand C."/>
            <person name="Henrissat B."/>
            <person name="Grigoriev I.V."/>
            <person name="Hibbett D."/>
            <person name="Nagy L.G."/>
            <person name="Martin F.M."/>
        </authorList>
    </citation>
    <scope>NUCLEOTIDE SEQUENCE</scope>
    <source>
        <strain evidence="1">Prilba</strain>
    </source>
</reference>
<protein>
    <submittedName>
        <fullName evidence="1">Uncharacterized protein</fullName>
    </submittedName>
</protein>
<dbReference type="Proteomes" id="UP000759537">
    <property type="component" value="Unassembled WGS sequence"/>
</dbReference>
<proteinExistence type="predicted"/>
<keyword evidence="2" id="KW-1185">Reference proteome</keyword>
<feature type="non-terminal residue" evidence="1">
    <location>
        <position position="93"/>
    </location>
</feature>
<sequence>MPPSTLISIDDSSVSGATHHLDTSSVLHARRVSTPILIDGPSGSRETRTSNVLHVHRVSSCDNCRVTINILPDDVLLLIFHFDRLKFLDGLPL</sequence>
<dbReference type="AlphaFoldDB" id="A0A9P5K0D7"/>
<accession>A0A9P5K0D7</accession>
<gene>
    <name evidence="1" type="ORF">DFH94DRAFT_856184</name>
</gene>
<evidence type="ECO:0000313" key="1">
    <source>
        <dbReference type="EMBL" id="KAF8472291.1"/>
    </source>
</evidence>
<dbReference type="EMBL" id="WHVB01000021">
    <property type="protein sequence ID" value="KAF8472291.1"/>
    <property type="molecule type" value="Genomic_DNA"/>
</dbReference>
<comment type="caution">
    <text evidence="1">The sequence shown here is derived from an EMBL/GenBank/DDBJ whole genome shotgun (WGS) entry which is preliminary data.</text>
</comment>
<name>A0A9P5K0D7_9AGAM</name>